<reference evidence="2 3" key="1">
    <citation type="submission" date="2019-08" db="EMBL/GenBank/DDBJ databases">
        <title>Deep-cultivation of Planctomycetes and their phenomic and genomic characterization uncovers novel biology.</title>
        <authorList>
            <person name="Wiegand S."/>
            <person name="Jogler M."/>
            <person name="Boedeker C."/>
            <person name="Pinto D."/>
            <person name="Vollmers J."/>
            <person name="Rivas-Marin E."/>
            <person name="Kohn T."/>
            <person name="Peeters S.H."/>
            <person name="Heuer A."/>
            <person name="Rast P."/>
            <person name="Oberbeckmann S."/>
            <person name="Bunk B."/>
            <person name="Jeske O."/>
            <person name="Meyerdierks A."/>
            <person name="Storesund J.E."/>
            <person name="Kallscheuer N."/>
            <person name="Luecker S."/>
            <person name="Lage O.M."/>
            <person name="Pohl T."/>
            <person name="Merkel B.J."/>
            <person name="Hornburger P."/>
            <person name="Mueller R.-W."/>
            <person name="Bruemmer F."/>
            <person name="Labrenz M."/>
            <person name="Spormann A.M."/>
            <person name="Op den Camp H."/>
            <person name="Overmann J."/>
            <person name="Amann R."/>
            <person name="Jetten M.S.M."/>
            <person name="Mascher T."/>
            <person name="Medema M.H."/>
            <person name="Devos D.P."/>
            <person name="Kaster A.-K."/>
            <person name="Ovreas L."/>
            <person name="Rohde M."/>
            <person name="Galperin M.Y."/>
            <person name="Jogler C."/>
        </authorList>
    </citation>
    <scope>NUCLEOTIDE SEQUENCE [LARGE SCALE GENOMIC DNA]</scope>
    <source>
        <strain evidence="2 3">FC18</strain>
    </source>
</reference>
<feature type="transmembrane region" description="Helical" evidence="1">
    <location>
        <begin position="21"/>
        <end position="45"/>
    </location>
</feature>
<dbReference type="EMBL" id="CP042912">
    <property type="protein sequence ID" value="QEG25123.1"/>
    <property type="molecule type" value="Genomic_DNA"/>
</dbReference>
<sequence>MANPYQSPTMTTQHARTAPSWYVLFYQLYGPAWWIGTGLIAGSWFNIASPTVGWIGFGLACAASLGAYVLPSLAGVKPEDFVVLDSRMLNSKGEAYSDALERFSNGATLMYDGVAFGFRPDNEIACGVVAQSSDINETEAREIADHAETVFDTLTASSPEFASAVAGQTFRISIKSGMDANATELFRVVDRSIESRS</sequence>
<feature type="transmembrane region" description="Helical" evidence="1">
    <location>
        <begin position="51"/>
        <end position="70"/>
    </location>
</feature>
<evidence type="ECO:0000313" key="2">
    <source>
        <dbReference type="EMBL" id="QEG25123.1"/>
    </source>
</evidence>
<dbReference type="Proteomes" id="UP000322214">
    <property type="component" value="Chromosome"/>
</dbReference>
<accession>A0A5B9PSC4</accession>
<dbReference type="AlphaFoldDB" id="A0A5B9PSC4"/>
<proteinExistence type="predicted"/>
<evidence type="ECO:0000256" key="1">
    <source>
        <dbReference type="SAM" id="Phobius"/>
    </source>
</evidence>
<dbReference type="KEGG" id="mff:MFFC18_50460"/>
<keyword evidence="3" id="KW-1185">Reference proteome</keyword>
<keyword evidence="1" id="KW-0472">Membrane</keyword>
<name>A0A5B9PSC4_9BACT</name>
<keyword evidence="1" id="KW-1133">Transmembrane helix</keyword>
<evidence type="ECO:0000313" key="3">
    <source>
        <dbReference type="Proteomes" id="UP000322214"/>
    </source>
</evidence>
<protein>
    <submittedName>
        <fullName evidence="2">Uncharacterized protein</fullName>
    </submittedName>
</protein>
<gene>
    <name evidence="2" type="ORF">MFFC18_50460</name>
</gene>
<keyword evidence="1" id="KW-0812">Transmembrane</keyword>
<organism evidence="2 3">
    <name type="scientific">Mariniblastus fucicola</name>
    <dbReference type="NCBI Taxonomy" id="980251"/>
    <lineage>
        <taxon>Bacteria</taxon>
        <taxon>Pseudomonadati</taxon>
        <taxon>Planctomycetota</taxon>
        <taxon>Planctomycetia</taxon>
        <taxon>Pirellulales</taxon>
        <taxon>Pirellulaceae</taxon>
        <taxon>Mariniblastus</taxon>
    </lineage>
</organism>
<dbReference type="STRING" id="980251.GCA_001642875_01424"/>